<keyword evidence="1" id="KW-0663">Pyridoxal phosphate</keyword>
<dbReference type="PANTHER" id="PTHR43686">
    <property type="entry name" value="SULFURTRANSFERASE-RELATED"/>
    <property type="match status" value="1"/>
</dbReference>
<evidence type="ECO:0000313" key="4">
    <source>
        <dbReference type="Proteomes" id="UP000285908"/>
    </source>
</evidence>
<gene>
    <name evidence="3" type="ORF">EKE94_08410</name>
</gene>
<dbReference type="PANTHER" id="PTHR43686:SF1">
    <property type="entry name" value="AMINOTRAN_5 DOMAIN-CONTAINING PROTEIN"/>
    <property type="match status" value="1"/>
</dbReference>
<proteinExistence type="predicted"/>
<dbReference type="InterPro" id="IPR015422">
    <property type="entry name" value="PyrdxlP-dep_Trfase_small"/>
</dbReference>
<organism evidence="3 4">
    <name type="scientific">Mesobaculum littorinae</name>
    <dbReference type="NCBI Taxonomy" id="2486419"/>
    <lineage>
        <taxon>Bacteria</taxon>
        <taxon>Pseudomonadati</taxon>
        <taxon>Pseudomonadota</taxon>
        <taxon>Alphaproteobacteria</taxon>
        <taxon>Rhodobacterales</taxon>
        <taxon>Roseobacteraceae</taxon>
        <taxon>Mesobaculum</taxon>
    </lineage>
</organism>
<dbReference type="InterPro" id="IPR015421">
    <property type="entry name" value="PyrdxlP-dep_Trfase_major"/>
</dbReference>
<name>A0A438AJD5_9RHOB</name>
<dbReference type="InterPro" id="IPR015424">
    <property type="entry name" value="PyrdxlP-dep_Trfase"/>
</dbReference>
<comment type="caution">
    <text evidence="3">The sequence shown here is derived from an EMBL/GenBank/DDBJ whole genome shotgun (WGS) entry which is preliminary data.</text>
</comment>
<evidence type="ECO:0000256" key="1">
    <source>
        <dbReference type="ARBA" id="ARBA00022898"/>
    </source>
</evidence>
<dbReference type="Pfam" id="PF00266">
    <property type="entry name" value="Aminotran_5"/>
    <property type="match status" value="1"/>
</dbReference>
<keyword evidence="3" id="KW-0808">Transferase</keyword>
<dbReference type="InterPro" id="IPR000192">
    <property type="entry name" value="Aminotrans_V_dom"/>
</dbReference>
<feature type="domain" description="Aminotransferase class V" evidence="2">
    <location>
        <begin position="50"/>
        <end position="413"/>
    </location>
</feature>
<dbReference type="OrthoDB" id="9804366at2"/>
<dbReference type="RefSeq" id="WP_127906135.1">
    <property type="nucleotide sequence ID" value="NZ_RQXX01000002.1"/>
</dbReference>
<dbReference type="GO" id="GO:0008483">
    <property type="term" value="F:transaminase activity"/>
    <property type="evidence" value="ECO:0007669"/>
    <property type="project" value="UniProtKB-KW"/>
</dbReference>
<dbReference type="EMBL" id="RQXX01000002">
    <property type="protein sequence ID" value="RVV98901.1"/>
    <property type="molecule type" value="Genomic_DNA"/>
</dbReference>
<dbReference type="Gene3D" id="3.90.1150.10">
    <property type="entry name" value="Aspartate Aminotransferase, domain 1"/>
    <property type="match status" value="1"/>
</dbReference>
<dbReference type="AlphaFoldDB" id="A0A438AJD5"/>
<evidence type="ECO:0000259" key="2">
    <source>
        <dbReference type="Pfam" id="PF00266"/>
    </source>
</evidence>
<dbReference type="SUPFAM" id="SSF53383">
    <property type="entry name" value="PLP-dependent transferases"/>
    <property type="match status" value="1"/>
</dbReference>
<evidence type="ECO:0000313" key="3">
    <source>
        <dbReference type="EMBL" id="RVV98901.1"/>
    </source>
</evidence>
<accession>A0A438AJD5</accession>
<keyword evidence="4" id="KW-1185">Reference proteome</keyword>
<protein>
    <submittedName>
        <fullName evidence="3">Aminotransferase class V-fold PLP-dependent enzyme</fullName>
    </submittedName>
</protein>
<dbReference type="Proteomes" id="UP000285908">
    <property type="component" value="Unassembled WGS sequence"/>
</dbReference>
<sequence length="488" mass="50906">MTDPLPIPATSALSRFRDALAAAGGATALAQGLIGKDVLVDGPFGPRRLVYADYVASGRALRQVEGFVMDEVLPYYANSHTEASYCGARMTTLRREARAVVAAGCGAGPEHAVIFAGSGATAGINRLVALFGLRDAVAAGQRVRVLIGPYEHHSNILPWRESGAEVLEVPEGADGGACPAALARMLDEAAQCDHVIFSFSAMSNVTGITCDVAGLAGMAKAAGAMVVCDYAGGAPYLPVAITPTPDAALDALVLSPHKFLGGPGASGILVVRRDAVRGARPTWPGGGTVRFVSPEGQDYSPALEAREEAGTPNVIGDIRAALAFLVKEAIGPGLMADRNAALASRALAAWRDHPRIELLGHPTAPRVPVFSFRIRDGQGGVVHQQLITRMLSDCHGIQARGGCACAGPYVHRLLGIDPETSDRMRAAILAGQEVEKPGFTRLNLSVLMSDETVAFILDAVVRLAEKAADLAPRYDVDAGRAIFSPRAA</sequence>
<dbReference type="Gene3D" id="3.40.640.10">
    <property type="entry name" value="Type I PLP-dependent aspartate aminotransferase-like (Major domain)"/>
    <property type="match status" value="1"/>
</dbReference>
<keyword evidence="3" id="KW-0032">Aminotransferase</keyword>
<reference evidence="3 4" key="1">
    <citation type="submission" date="2018-11" db="EMBL/GenBank/DDBJ databases">
        <title>Mesobaculum littorinae gen. nov., sp. nov., isolated from Littorina scabra that represents a novel genus of the order Rhodobacteraceae.</title>
        <authorList>
            <person name="Li F."/>
        </authorList>
    </citation>
    <scope>NUCLEOTIDE SEQUENCE [LARGE SCALE GENOMIC DNA]</scope>
    <source>
        <strain evidence="3 4">M0103</strain>
    </source>
</reference>